<feature type="transmembrane region" description="Helical" evidence="7">
    <location>
        <begin position="18"/>
        <end position="41"/>
    </location>
</feature>
<feature type="transmembrane region" description="Helical" evidence="7">
    <location>
        <begin position="112"/>
        <end position="132"/>
    </location>
</feature>
<evidence type="ECO:0000256" key="2">
    <source>
        <dbReference type="ARBA" id="ARBA00022475"/>
    </source>
</evidence>
<comment type="caution">
    <text evidence="9">The sequence shown here is derived from an EMBL/GenBank/DDBJ whole genome shotgun (WGS) entry which is preliminary data.</text>
</comment>
<comment type="subcellular location">
    <subcellularLocation>
        <location evidence="1">Cell membrane</location>
        <topology evidence="1">Multi-pass membrane protein</topology>
    </subcellularLocation>
</comment>
<organism evidence="9 10">
    <name type="scientific">Cyclostephanos tholiformis</name>
    <dbReference type="NCBI Taxonomy" id="382380"/>
    <lineage>
        <taxon>Eukaryota</taxon>
        <taxon>Sar</taxon>
        <taxon>Stramenopiles</taxon>
        <taxon>Ochrophyta</taxon>
        <taxon>Bacillariophyta</taxon>
        <taxon>Coscinodiscophyceae</taxon>
        <taxon>Thalassiosirophycidae</taxon>
        <taxon>Stephanodiscales</taxon>
        <taxon>Stephanodiscaceae</taxon>
        <taxon>Cyclostephanos</taxon>
    </lineage>
</organism>
<evidence type="ECO:0000259" key="8">
    <source>
        <dbReference type="Pfam" id="PF02308"/>
    </source>
</evidence>
<evidence type="ECO:0000313" key="10">
    <source>
        <dbReference type="Proteomes" id="UP001530377"/>
    </source>
</evidence>
<keyword evidence="5 7" id="KW-0472">Membrane</keyword>
<evidence type="ECO:0000256" key="4">
    <source>
        <dbReference type="ARBA" id="ARBA00022989"/>
    </source>
</evidence>
<dbReference type="Pfam" id="PF02308">
    <property type="entry name" value="MgtC"/>
    <property type="match status" value="1"/>
</dbReference>
<dbReference type="InterPro" id="IPR003416">
    <property type="entry name" value="MgtC/SapB/SrpB/YhiD_fam"/>
</dbReference>
<accession>A0ABD3RZS8</accession>
<gene>
    <name evidence="9" type="ORF">ACHAXA_011543</name>
</gene>
<reference evidence="9 10" key="1">
    <citation type="submission" date="2024-10" db="EMBL/GenBank/DDBJ databases">
        <title>Updated reference genomes for cyclostephanoid diatoms.</title>
        <authorList>
            <person name="Roberts W.R."/>
            <person name="Alverson A.J."/>
        </authorList>
    </citation>
    <scope>NUCLEOTIDE SEQUENCE [LARGE SCALE GENOMIC DNA]</scope>
    <source>
        <strain evidence="9 10">AJA228-03</strain>
    </source>
</reference>
<evidence type="ECO:0000256" key="6">
    <source>
        <dbReference type="SAM" id="MobiDB-lite"/>
    </source>
</evidence>
<dbReference type="Proteomes" id="UP001530377">
    <property type="component" value="Unassembled WGS sequence"/>
</dbReference>
<dbReference type="AlphaFoldDB" id="A0ABD3RZS8"/>
<feature type="domain" description="MgtC/SapB/SrpB/YhiD N-terminal" evidence="8">
    <location>
        <begin position="87"/>
        <end position="218"/>
    </location>
</feature>
<sequence>MNYGTLTSYFTVLNGQKFLFYLVCLLYVISTSIVVIIEPFLSLPCDEGHKSEVEFENVLFRYSICDYRRHPELLFLTRAECEHGRHLLSAVFFGSLIGYERRSSDRPAGIRTMALVSLGSALFTINSTFGFLEGPMSWDSSRVSASIPSGVGFLGAGLIVKSSEKDPVTGENHHLVQGITTAAATWLSAAVGIACGGGLYFAASFSTALNLLLLRFGPRTAEGANHTDASSGVSQMTGTDEWKNLVGKDVEAGHIPKSYGGAEALQRLKPQEEEQLLSPTSTRMANMSHRNRPSLM</sequence>
<protein>
    <recommendedName>
        <fullName evidence="8">MgtC/SapB/SrpB/YhiD N-terminal domain-containing protein</fullName>
    </recommendedName>
</protein>
<dbReference type="PRINTS" id="PR01837">
    <property type="entry name" value="MGTCSAPBPROT"/>
</dbReference>
<evidence type="ECO:0000256" key="7">
    <source>
        <dbReference type="SAM" id="Phobius"/>
    </source>
</evidence>
<dbReference type="GO" id="GO:0005886">
    <property type="term" value="C:plasma membrane"/>
    <property type="evidence" value="ECO:0007669"/>
    <property type="project" value="UniProtKB-SubCell"/>
</dbReference>
<keyword evidence="3 7" id="KW-0812">Transmembrane</keyword>
<evidence type="ECO:0000256" key="1">
    <source>
        <dbReference type="ARBA" id="ARBA00004651"/>
    </source>
</evidence>
<evidence type="ECO:0000256" key="3">
    <source>
        <dbReference type="ARBA" id="ARBA00022692"/>
    </source>
</evidence>
<feature type="transmembrane region" description="Helical" evidence="7">
    <location>
        <begin position="186"/>
        <end position="213"/>
    </location>
</feature>
<dbReference type="EMBL" id="JALLPB020000095">
    <property type="protein sequence ID" value="KAL3817707.1"/>
    <property type="molecule type" value="Genomic_DNA"/>
</dbReference>
<keyword evidence="4 7" id="KW-1133">Transmembrane helix</keyword>
<evidence type="ECO:0000256" key="5">
    <source>
        <dbReference type="ARBA" id="ARBA00023136"/>
    </source>
</evidence>
<evidence type="ECO:0000313" key="9">
    <source>
        <dbReference type="EMBL" id="KAL3817707.1"/>
    </source>
</evidence>
<dbReference type="PANTHER" id="PTHR33778">
    <property type="entry name" value="PROTEIN MGTC"/>
    <property type="match status" value="1"/>
</dbReference>
<name>A0ABD3RZS8_9STRA</name>
<proteinExistence type="predicted"/>
<keyword evidence="10" id="KW-1185">Reference proteome</keyword>
<dbReference type="InterPro" id="IPR049177">
    <property type="entry name" value="MgtC_SapB_SrpB_YhiD_N"/>
</dbReference>
<feature type="region of interest" description="Disordered" evidence="6">
    <location>
        <begin position="273"/>
        <end position="296"/>
    </location>
</feature>
<keyword evidence="2" id="KW-1003">Cell membrane</keyword>
<dbReference type="PANTHER" id="PTHR33778:SF1">
    <property type="entry name" value="MAGNESIUM TRANSPORTER YHID-RELATED"/>
    <property type="match status" value="1"/>
</dbReference>